<dbReference type="InterPro" id="IPR046706">
    <property type="entry name" value="DUF6779"/>
</dbReference>
<proteinExistence type="predicted"/>
<feature type="domain" description="DUF6779" evidence="3">
    <location>
        <begin position="40"/>
        <end position="148"/>
    </location>
</feature>
<reference evidence="4 5" key="1">
    <citation type="submission" date="2019-03" db="EMBL/GenBank/DDBJ databases">
        <title>Genomic Encyclopedia of Type Strains, Phase IV (KMG-IV): sequencing the most valuable type-strain genomes for metagenomic binning, comparative biology and taxonomic classification.</title>
        <authorList>
            <person name="Goeker M."/>
        </authorList>
    </citation>
    <scope>NUCLEOTIDE SEQUENCE [LARGE SCALE GENOMIC DNA]</scope>
    <source>
        <strain evidence="4 5">DSM 45361</strain>
    </source>
</reference>
<accession>A0A4R6SL83</accession>
<evidence type="ECO:0000256" key="1">
    <source>
        <dbReference type="SAM" id="MobiDB-lite"/>
    </source>
</evidence>
<feature type="compositionally biased region" description="Polar residues" evidence="1">
    <location>
        <begin position="443"/>
        <end position="456"/>
    </location>
</feature>
<evidence type="ECO:0000259" key="3">
    <source>
        <dbReference type="Pfam" id="PF20570"/>
    </source>
</evidence>
<feature type="transmembrane region" description="Helical" evidence="2">
    <location>
        <begin position="39"/>
        <end position="59"/>
    </location>
</feature>
<dbReference type="Pfam" id="PF20570">
    <property type="entry name" value="DUF6779"/>
    <property type="match status" value="1"/>
</dbReference>
<name>A0A4R6SL83_LABRH</name>
<evidence type="ECO:0000256" key="2">
    <source>
        <dbReference type="SAM" id="Phobius"/>
    </source>
</evidence>
<feature type="compositionally biased region" description="Polar residues" evidence="1">
    <location>
        <begin position="358"/>
        <end position="375"/>
    </location>
</feature>
<gene>
    <name evidence="4" type="ORF">EV186_101662</name>
</gene>
<dbReference type="AlphaFoldDB" id="A0A4R6SL83"/>
<feature type="compositionally biased region" description="Basic and acidic residues" evidence="1">
    <location>
        <begin position="180"/>
        <end position="191"/>
    </location>
</feature>
<evidence type="ECO:0000313" key="4">
    <source>
        <dbReference type="EMBL" id="TDQ04707.1"/>
    </source>
</evidence>
<sequence>MRDAEGPESTQTGRVLLVAALLLAVGATALLILADDVKWLRLGIVAALWAALVGAFVAAKFRRQVADREDEMADRQAVYELELEREVAARREFELEVEAEARRKSERGSHDDMAALRQEVSALRQSLEVLLGGEVLVERVALHAESTRMRSLTDSSQPLTDSRPLTVRQSGIRRITAAQSERETELIERVHVARQPARQAPKRPEPRRPEPSRSSYVNEGSERWFAGAQAVGRPDDLPKTIDAERPQARDAQARPGARVPGRRTAEAEPPSRRVEPVAEPTPNRGAVAEQAPGRRAAAETGGYRGVAEQPPSRGAVAEQAPGRRAAAETGGYPTVAEQPPSRRAATETSHRPIGERTTPASTPVQAPNRGAQSSGYRPDPSAYQPKPPPAPSSIANRLEETGSNYVAPAQPSRHANPAEQTGVRPANNDTYRAAAEQFVTERSGYTSALEQSTNYAEPSGHHAVPDAAAGGGRRRAAEEPPAGSHASGTSVSELLAAHGQGASPRRRRRRDDDD</sequence>
<keyword evidence="2" id="KW-1133">Transmembrane helix</keyword>
<feature type="transmembrane region" description="Helical" evidence="2">
    <location>
        <begin position="12"/>
        <end position="33"/>
    </location>
</feature>
<feature type="compositionally biased region" description="Basic residues" evidence="1">
    <location>
        <begin position="504"/>
        <end position="514"/>
    </location>
</feature>
<feature type="compositionally biased region" description="Basic and acidic residues" evidence="1">
    <location>
        <begin position="233"/>
        <end position="252"/>
    </location>
</feature>
<dbReference type="EMBL" id="SNXZ01000001">
    <property type="protein sequence ID" value="TDQ04707.1"/>
    <property type="molecule type" value="Genomic_DNA"/>
</dbReference>
<feature type="compositionally biased region" description="Basic and acidic residues" evidence="1">
    <location>
        <begin position="202"/>
        <end position="211"/>
    </location>
</feature>
<dbReference type="OrthoDB" id="4774085at2"/>
<feature type="compositionally biased region" description="Basic and acidic residues" evidence="1">
    <location>
        <begin position="344"/>
        <end position="354"/>
    </location>
</feature>
<dbReference type="RefSeq" id="WP_133847573.1">
    <property type="nucleotide sequence ID" value="NZ_SNXZ01000001.1"/>
</dbReference>
<feature type="compositionally biased region" description="Polar residues" evidence="1">
    <location>
        <begin position="149"/>
        <end position="160"/>
    </location>
</feature>
<keyword evidence="2" id="KW-0472">Membrane</keyword>
<dbReference type="Proteomes" id="UP000295444">
    <property type="component" value="Unassembled WGS sequence"/>
</dbReference>
<organism evidence="4 5">
    <name type="scientific">Labedaea rhizosphaerae</name>
    <dbReference type="NCBI Taxonomy" id="598644"/>
    <lineage>
        <taxon>Bacteria</taxon>
        <taxon>Bacillati</taxon>
        <taxon>Actinomycetota</taxon>
        <taxon>Actinomycetes</taxon>
        <taxon>Pseudonocardiales</taxon>
        <taxon>Pseudonocardiaceae</taxon>
        <taxon>Labedaea</taxon>
    </lineage>
</organism>
<keyword evidence="5" id="KW-1185">Reference proteome</keyword>
<protein>
    <recommendedName>
        <fullName evidence="3">DUF6779 domain-containing protein</fullName>
    </recommendedName>
</protein>
<keyword evidence="2" id="KW-0812">Transmembrane</keyword>
<feature type="compositionally biased region" description="Basic and acidic residues" evidence="1">
    <location>
        <begin position="263"/>
        <end position="276"/>
    </location>
</feature>
<feature type="region of interest" description="Disordered" evidence="1">
    <location>
        <begin position="148"/>
        <end position="514"/>
    </location>
</feature>
<comment type="caution">
    <text evidence="4">The sequence shown here is derived from an EMBL/GenBank/DDBJ whole genome shotgun (WGS) entry which is preliminary data.</text>
</comment>
<evidence type="ECO:0000313" key="5">
    <source>
        <dbReference type="Proteomes" id="UP000295444"/>
    </source>
</evidence>